<protein>
    <submittedName>
        <fullName evidence="2">Uncharacterized protein</fullName>
    </submittedName>
</protein>
<dbReference type="EMBL" id="JAENIJ010000055">
    <property type="protein sequence ID" value="MBK1884520.1"/>
    <property type="molecule type" value="Genomic_DNA"/>
</dbReference>
<evidence type="ECO:0000313" key="3">
    <source>
        <dbReference type="Proteomes" id="UP000603141"/>
    </source>
</evidence>
<evidence type="ECO:0000256" key="1">
    <source>
        <dbReference type="SAM" id="MobiDB-lite"/>
    </source>
</evidence>
<organism evidence="2 3">
    <name type="scientific">Luteolibacter pohnpeiensis</name>
    <dbReference type="NCBI Taxonomy" id="454153"/>
    <lineage>
        <taxon>Bacteria</taxon>
        <taxon>Pseudomonadati</taxon>
        <taxon>Verrucomicrobiota</taxon>
        <taxon>Verrucomicrobiia</taxon>
        <taxon>Verrucomicrobiales</taxon>
        <taxon>Verrucomicrobiaceae</taxon>
        <taxon>Luteolibacter</taxon>
    </lineage>
</organism>
<proteinExistence type="predicted"/>
<dbReference type="Proteomes" id="UP000603141">
    <property type="component" value="Unassembled WGS sequence"/>
</dbReference>
<feature type="region of interest" description="Disordered" evidence="1">
    <location>
        <begin position="147"/>
        <end position="166"/>
    </location>
</feature>
<dbReference type="AlphaFoldDB" id="A0A934SAQ2"/>
<dbReference type="RefSeq" id="WP_200273790.1">
    <property type="nucleotide sequence ID" value="NZ_JAENIJ010000055.1"/>
</dbReference>
<sequence length="166" mass="18580">MRTLAFLLFLGGTAFAYPDKEHDIRQFITLQSKILEIVEEHQPDPFEKGSSNLNKTVQKKIEGLHLEKLSSEQLYRLGVACSVASCPQTAGHQNCDLVFDDVCWRCVRIIATRHGSDNAHYLNRMKALFGTDGGPSLQFTELIASQEKLQSEQDRGGQPATRSESK</sequence>
<reference evidence="2" key="1">
    <citation type="submission" date="2021-01" db="EMBL/GenBank/DDBJ databases">
        <title>Modified the classification status of verrucomicrobia.</title>
        <authorList>
            <person name="Feng X."/>
        </authorList>
    </citation>
    <scope>NUCLEOTIDE SEQUENCE</scope>
    <source>
        <strain evidence="2">KCTC 22041</strain>
    </source>
</reference>
<keyword evidence="3" id="KW-1185">Reference proteome</keyword>
<comment type="caution">
    <text evidence="2">The sequence shown here is derived from an EMBL/GenBank/DDBJ whole genome shotgun (WGS) entry which is preliminary data.</text>
</comment>
<evidence type="ECO:0000313" key="2">
    <source>
        <dbReference type="EMBL" id="MBK1884520.1"/>
    </source>
</evidence>
<accession>A0A934SAQ2</accession>
<gene>
    <name evidence="2" type="ORF">JIN85_19040</name>
</gene>
<name>A0A934SAQ2_9BACT</name>